<gene>
    <name evidence="3" type="ORF">DXC93_12410</name>
</gene>
<protein>
    <submittedName>
        <fullName evidence="3">XdhC family protein</fullName>
    </submittedName>
</protein>
<proteinExistence type="predicted"/>
<dbReference type="PANTHER" id="PTHR30388:SF6">
    <property type="entry name" value="XANTHINE DEHYDROGENASE SUBUNIT A-RELATED"/>
    <property type="match status" value="1"/>
</dbReference>
<dbReference type="InterPro" id="IPR003777">
    <property type="entry name" value="XdhC_CoxI"/>
</dbReference>
<dbReference type="EMBL" id="QSRA01000018">
    <property type="protein sequence ID" value="RGK80586.1"/>
    <property type="molecule type" value="Genomic_DNA"/>
</dbReference>
<feature type="domain" description="XdhC Rossmann" evidence="2">
    <location>
        <begin position="108"/>
        <end position="251"/>
    </location>
</feature>
<evidence type="ECO:0000259" key="1">
    <source>
        <dbReference type="Pfam" id="PF02625"/>
    </source>
</evidence>
<dbReference type="Proteomes" id="UP000261324">
    <property type="component" value="Unassembled WGS sequence"/>
</dbReference>
<reference evidence="3 4" key="1">
    <citation type="submission" date="2018-08" db="EMBL/GenBank/DDBJ databases">
        <title>A genome reference for cultivated species of the human gut microbiota.</title>
        <authorList>
            <person name="Zou Y."/>
            <person name="Xue W."/>
            <person name="Luo G."/>
        </authorList>
    </citation>
    <scope>NUCLEOTIDE SEQUENCE [LARGE SCALE GENOMIC DNA]</scope>
    <source>
        <strain evidence="3 4">TF09-3</strain>
    </source>
</reference>
<dbReference type="InterPro" id="IPR027051">
    <property type="entry name" value="XdhC_Rossmann_dom"/>
</dbReference>
<evidence type="ECO:0000313" key="4">
    <source>
        <dbReference type="Proteomes" id="UP000261324"/>
    </source>
</evidence>
<dbReference type="Gene3D" id="3.40.50.720">
    <property type="entry name" value="NAD(P)-binding Rossmann-like Domain"/>
    <property type="match status" value="1"/>
</dbReference>
<name>A0A3E4PKI6_9FIRM</name>
<dbReference type="Pfam" id="PF02625">
    <property type="entry name" value="XdhC_CoxI"/>
    <property type="match status" value="1"/>
</dbReference>
<dbReference type="RefSeq" id="WP_117660490.1">
    <property type="nucleotide sequence ID" value="NZ_QSRA01000018.1"/>
</dbReference>
<evidence type="ECO:0000259" key="2">
    <source>
        <dbReference type="Pfam" id="PF13478"/>
    </source>
</evidence>
<dbReference type="AlphaFoldDB" id="A0A3E4PKI6"/>
<dbReference type="PANTHER" id="PTHR30388">
    <property type="entry name" value="ALDEHYDE OXIDOREDUCTASE MOLYBDENUM COFACTOR ASSEMBLY PROTEIN"/>
    <property type="match status" value="1"/>
</dbReference>
<dbReference type="InterPro" id="IPR052698">
    <property type="entry name" value="MoCofactor_Util/Proc"/>
</dbReference>
<organism evidence="3 4">
    <name type="scientific">Dorea formicigenerans</name>
    <dbReference type="NCBI Taxonomy" id="39486"/>
    <lineage>
        <taxon>Bacteria</taxon>
        <taxon>Bacillati</taxon>
        <taxon>Bacillota</taxon>
        <taxon>Clostridia</taxon>
        <taxon>Lachnospirales</taxon>
        <taxon>Lachnospiraceae</taxon>
        <taxon>Dorea</taxon>
    </lineage>
</organism>
<comment type="caution">
    <text evidence="3">The sequence shown here is derived from an EMBL/GenBank/DDBJ whole genome shotgun (WGS) entry which is preliminary data.</text>
</comment>
<dbReference type="Pfam" id="PF13478">
    <property type="entry name" value="XdhC_C"/>
    <property type="match status" value="1"/>
</dbReference>
<dbReference type="SUPFAM" id="SSF51735">
    <property type="entry name" value="NAD(P)-binding Rossmann-fold domains"/>
    <property type="match status" value="1"/>
</dbReference>
<accession>A0A3E4PKI6</accession>
<evidence type="ECO:0000313" key="3">
    <source>
        <dbReference type="EMBL" id="RGK80586.1"/>
    </source>
</evidence>
<dbReference type="InterPro" id="IPR036291">
    <property type="entry name" value="NAD(P)-bd_dom_sf"/>
</dbReference>
<feature type="domain" description="XdhC- CoxI" evidence="1">
    <location>
        <begin position="15"/>
        <end position="79"/>
    </location>
</feature>
<sequence>MNAIDIVKEQVKAYEKGIAHAVVTIVHSDGSTPRTNGKMLVYSNGATKGTIGGGNVECIATSDALQCIREGCNRLKQYDMTSEASETGMTCGGNISVMIEVFTVRPVLVMCGAGHIGEAVLRLASFVGFDTILVDNREEKDIAEKIVLADRFVKVHDYEEDLKNVEIPDGAHYVIATQGHSFDGDALVAVLTKKYSYVGMIGSSLKIKALFEKMEEKGISKEELNKVYTPIGLDLGGESPEEIAVSIIAEILMIKNGRTGTHWMGKEK</sequence>